<feature type="domain" description="Beta-mannosidase-like galactose-binding" evidence="6">
    <location>
        <begin position="220"/>
        <end position="347"/>
    </location>
</feature>
<evidence type="ECO:0000256" key="2">
    <source>
        <dbReference type="ARBA" id="ARBA00022801"/>
    </source>
</evidence>
<reference evidence="7 8" key="1">
    <citation type="submission" date="2018-05" db="EMBL/GenBank/DDBJ databases">
        <title>Marinilabilia rubrum sp. nov., isolated from saltern sediment.</title>
        <authorList>
            <person name="Zhang R."/>
        </authorList>
    </citation>
    <scope>NUCLEOTIDE SEQUENCE [LARGE SCALE GENOMIC DNA]</scope>
    <source>
        <strain evidence="7 8">WTE16</strain>
    </source>
</reference>
<evidence type="ECO:0000259" key="4">
    <source>
        <dbReference type="Pfam" id="PF00703"/>
    </source>
</evidence>
<name>A0A2U2B8L3_9BACT</name>
<dbReference type="PANTHER" id="PTHR43536">
    <property type="entry name" value="MANNOSYLGLYCOPROTEIN ENDO-BETA-MANNOSIDASE"/>
    <property type="match status" value="1"/>
</dbReference>
<dbReference type="InterPro" id="IPR054593">
    <property type="entry name" value="Beta-mannosidase-like_N2"/>
</dbReference>
<dbReference type="InterPro" id="IPR036156">
    <property type="entry name" value="Beta-gal/glucu_dom_sf"/>
</dbReference>
<sequence>MISCFNFLDMKDVWRYHFGLWPVFLIFVLTFVGCANKEMPELLTPKNNHTLTNNTPVLAWSPVECDWQEVWINGTKMDSLKSDVSSYVPFALSYGENEWQVVSVKGTSRLASEPRNFVVEDKPLAELPEQSQLLRHDWLVKSSALTDLKGKELSKGHILSDEWYKTSLPATALTALVRNGVYPNPYIGKNNMHIPDANDDFNVEHDLLKYSHIKGENPWKAPYWYVTSFKLNEVEPDKKVWLNFNELNYRAELWLNGELLADSSEVVGMERQFRFDGTNVIKRQGKNHLAVAVFPVDIPGEPGVPPLEPFGDPGVNMGDGRIGKNYTKWDALGWDWQPAVRDRDMGITEDVFLSFTDEVELQDVYITSDPHLPEADYADMVISGKLVNHSTVVKEGTLSGEIINEIDTTQFKVPFVLEGGECEYVKLDKNALKQLRINYPKLWMPAGYGEPHLYEVKLTVATNAGDVSEIKELHGIREIESRVEGSRIFTINGEDIFLKGGNWVIDMTLNWTASRYEEEILLSQNANLNILRVWGPTGVPPKRFFEAADRNGILIWQDFLNDYWGTFKNTPGYQPEKDLFKNISAGIVKRYRNHPALFMWCGGNEGVNPREDLLVNEVLANYDNRAGRFYLKTSNGHGLHGGGPYHSIRPDEFFTHPKLHGFSSEIGSSGIPVIESVRRFIPQLGEDKNPERYPVDGTWAYHDAANFPGKDLRKFTALDNIIRKDYGGLKTMDQEGVEEYLAKAQMQNYAAYQAAISSIGIQMWDNSTGMLLWKSNSSWPSLVWQLYDWYEQTHAGYYAAKKAFAPFSVQLNRATGEVFVVNASLRSYEDVSVTAEMYSVSGEVVWEKTKDANIHKSKAFNTSIVIPDEQELVFVKLKVVGDKEGLLADNIYWLHPENDFRALFKIKTPELKSELTSGDSQGSDYRVSVKNIGKTPALLVRLKLVSKLSGHEILPALWSDNFSTIMPGEEKQFAVTLPKGACPDAVDLVVKPVNE</sequence>
<comment type="similarity">
    <text evidence="1">Belongs to the glycosyl hydrolase 2 family.</text>
</comment>
<dbReference type="Proteomes" id="UP000244956">
    <property type="component" value="Unassembled WGS sequence"/>
</dbReference>
<keyword evidence="3" id="KW-0326">Glycosidase</keyword>
<dbReference type="InterPro" id="IPR017853">
    <property type="entry name" value="GH"/>
</dbReference>
<dbReference type="Gene3D" id="2.60.120.260">
    <property type="entry name" value="Galactose-binding domain-like"/>
    <property type="match status" value="1"/>
</dbReference>
<dbReference type="SUPFAM" id="SSF49785">
    <property type="entry name" value="Galactose-binding domain-like"/>
    <property type="match status" value="1"/>
</dbReference>
<dbReference type="AlphaFoldDB" id="A0A2U2B8L3"/>
<dbReference type="InterPro" id="IPR041351">
    <property type="entry name" value="Ig_GlcNase"/>
</dbReference>
<evidence type="ECO:0000256" key="3">
    <source>
        <dbReference type="ARBA" id="ARBA00023295"/>
    </source>
</evidence>
<dbReference type="InterPro" id="IPR008979">
    <property type="entry name" value="Galactose-bd-like_sf"/>
</dbReference>
<comment type="caution">
    <text evidence="7">The sequence shown here is derived from an EMBL/GenBank/DDBJ whole genome shotgun (WGS) entry which is preliminary data.</text>
</comment>
<dbReference type="SUPFAM" id="SSF51445">
    <property type="entry name" value="(Trans)glycosidases"/>
    <property type="match status" value="1"/>
</dbReference>
<feature type="domain" description="Exo-beta-D-glucosaminidase Ig-fold" evidence="5">
    <location>
        <begin position="892"/>
        <end position="994"/>
    </location>
</feature>
<protein>
    <recommendedName>
        <fullName evidence="9">Exo-1,4-beta-D-glucosaminidase</fullName>
    </recommendedName>
</protein>
<organism evidence="7 8">
    <name type="scientific">Marinilabilia rubra</name>
    <dbReference type="NCBI Taxonomy" id="2162893"/>
    <lineage>
        <taxon>Bacteria</taxon>
        <taxon>Pseudomonadati</taxon>
        <taxon>Bacteroidota</taxon>
        <taxon>Bacteroidia</taxon>
        <taxon>Marinilabiliales</taxon>
        <taxon>Marinilabiliaceae</taxon>
        <taxon>Marinilabilia</taxon>
    </lineage>
</organism>
<evidence type="ECO:0000313" key="7">
    <source>
        <dbReference type="EMBL" id="PWD99383.1"/>
    </source>
</evidence>
<dbReference type="Pfam" id="PF00703">
    <property type="entry name" value="Glyco_hydro_2"/>
    <property type="match status" value="1"/>
</dbReference>
<evidence type="ECO:0000259" key="5">
    <source>
        <dbReference type="Pfam" id="PF18368"/>
    </source>
</evidence>
<dbReference type="InterPro" id="IPR013783">
    <property type="entry name" value="Ig-like_fold"/>
</dbReference>
<dbReference type="Gene3D" id="2.60.40.10">
    <property type="entry name" value="Immunoglobulins"/>
    <property type="match status" value="3"/>
</dbReference>
<keyword evidence="8" id="KW-1185">Reference proteome</keyword>
<dbReference type="Gene3D" id="3.20.20.80">
    <property type="entry name" value="Glycosidases"/>
    <property type="match status" value="1"/>
</dbReference>
<evidence type="ECO:0000259" key="6">
    <source>
        <dbReference type="Pfam" id="PF22666"/>
    </source>
</evidence>
<evidence type="ECO:0000313" key="8">
    <source>
        <dbReference type="Proteomes" id="UP000244956"/>
    </source>
</evidence>
<dbReference type="InterPro" id="IPR043534">
    <property type="entry name" value="EBDG/EBM"/>
</dbReference>
<gene>
    <name evidence="7" type="ORF">DDZ16_10255</name>
</gene>
<feature type="domain" description="Glycoside hydrolase family 2 immunoglobulin-like beta-sandwich" evidence="4">
    <location>
        <begin position="361"/>
        <end position="477"/>
    </location>
</feature>
<dbReference type="InterPro" id="IPR006102">
    <property type="entry name" value="Ig-like_GH2"/>
</dbReference>
<dbReference type="Pfam" id="PF18368">
    <property type="entry name" value="Ig_GlcNase"/>
    <property type="match status" value="1"/>
</dbReference>
<keyword evidence="2" id="KW-0378">Hydrolase</keyword>
<dbReference type="EMBL" id="QEWP01000007">
    <property type="protein sequence ID" value="PWD99383.1"/>
    <property type="molecule type" value="Genomic_DNA"/>
</dbReference>
<dbReference type="GO" id="GO:0004553">
    <property type="term" value="F:hydrolase activity, hydrolyzing O-glycosyl compounds"/>
    <property type="evidence" value="ECO:0007669"/>
    <property type="project" value="InterPro"/>
</dbReference>
<dbReference type="Pfam" id="PF22666">
    <property type="entry name" value="Glyco_hydro_2_N2"/>
    <property type="match status" value="1"/>
</dbReference>
<dbReference type="GO" id="GO:0005975">
    <property type="term" value="P:carbohydrate metabolic process"/>
    <property type="evidence" value="ECO:0007669"/>
    <property type="project" value="InterPro"/>
</dbReference>
<evidence type="ECO:0000256" key="1">
    <source>
        <dbReference type="ARBA" id="ARBA00007401"/>
    </source>
</evidence>
<evidence type="ECO:0008006" key="9">
    <source>
        <dbReference type="Google" id="ProtNLM"/>
    </source>
</evidence>
<proteinExistence type="inferred from homology"/>
<accession>A0A2U2B8L3</accession>
<dbReference type="SUPFAM" id="SSF49303">
    <property type="entry name" value="beta-Galactosidase/glucuronidase domain"/>
    <property type="match status" value="3"/>
</dbReference>
<dbReference type="PANTHER" id="PTHR43536:SF1">
    <property type="entry name" value="MANNOSYLGLYCOPROTEIN ENDO-BETA-MANNOSIDASE"/>
    <property type="match status" value="1"/>
</dbReference>